<feature type="region of interest" description="Disordered" evidence="1">
    <location>
        <begin position="1"/>
        <end position="27"/>
    </location>
</feature>
<evidence type="ECO:0000313" key="2">
    <source>
        <dbReference type="EMBL" id="KAK1512457.1"/>
    </source>
</evidence>
<dbReference type="AlphaFoldDB" id="A0AAI9YJ41"/>
<dbReference type="Proteomes" id="UP001240678">
    <property type="component" value="Unassembled WGS sequence"/>
</dbReference>
<protein>
    <submittedName>
        <fullName evidence="2">Uncharacterized protein</fullName>
    </submittedName>
</protein>
<feature type="region of interest" description="Disordered" evidence="1">
    <location>
        <begin position="41"/>
        <end position="72"/>
    </location>
</feature>
<dbReference type="GeneID" id="85346387"/>
<dbReference type="EMBL" id="MOOE01000021">
    <property type="protein sequence ID" value="KAK1512457.1"/>
    <property type="molecule type" value="Genomic_DNA"/>
</dbReference>
<keyword evidence="3" id="KW-1185">Reference proteome</keyword>
<reference evidence="2 3" key="1">
    <citation type="submission" date="2016-10" db="EMBL/GenBank/DDBJ databases">
        <title>The genome sequence of Colletotrichum fioriniae PJ7.</title>
        <authorList>
            <person name="Baroncelli R."/>
        </authorList>
    </citation>
    <scope>NUCLEOTIDE SEQUENCE [LARGE SCALE GENOMIC DNA]</scope>
    <source>
        <strain evidence="2 3">IMI 309622</strain>
    </source>
</reference>
<feature type="compositionally biased region" description="Low complexity" evidence="1">
    <location>
        <begin position="56"/>
        <end position="72"/>
    </location>
</feature>
<organism evidence="2 3">
    <name type="scientific">Colletotrichum costaricense</name>
    <dbReference type="NCBI Taxonomy" id="1209916"/>
    <lineage>
        <taxon>Eukaryota</taxon>
        <taxon>Fungi</taxon>
        <taxon>Dikarya</taxon>
        <taxon>Ascomycota</taxon>
        <taxon>Pezizomycotina</taxon>
        <taxon>Sordariomycetes</taxon>
        <taxon>Hypocreomycetidae</taxon>
        <taxon>Glomerellales</taxon>
        <taxon>Glomerellaceae</taxon>
        <taxon>Colletotrichum</taxon>
        <taxon>Colletotrichum acutatum species complex</taxon>
    </lineage>
</organism>
<sequence length="138" mass="15209">MHRLGGVAPAPILPKRHAQASQAGGSTAGQCALERWALGRVSRSSPGPRSSPPSPIRTFSPSLLSPRLPRPSPFLSRRLSQFPLVTGSKSSPSCNCPVFSRPFLGFYSLFCRRCCPEPRRPVHFFFVQNSRCRIHQVP</sequence>
<evidence type="ECO:0000313" key="3">
    <source>
        <dbReference type="Proteomes" id="UP001240678"/>
    </source>
</evidence>
<comment type="caution">
    <text evidence="2">The sequence shown here is derived from an EMBL/GenBank/DDBJ whole genome shotgun (WGS) entry which is preliminary data.</text>
</comment>
<gene>
    <name evidence="2" type="ORF">CCOS01_14697</name>
</gene>
<name>A0AAI9YJ41_9PEZI</name>
<dbReference type="RefSeq" id="XP_060306671.1">
    <property type="nucleotide sequence ID" value="XM_060462840.1"/>
</dbReference>
<accession>A0AAI9YJ41</accession>
<proteinExistence type="predicted"/>
<evidence type="ECO:0000256" key="1">
    <source>
        <dbReference type="SAM" id="MobiDB-lite"/>
    </source>
</evidence>